<dbReference type="GO" id="GO:0004197">
    <property type="term" value="F:cysteine-type endopeptidase activity"/>
    <property type="evidence" value="ECO:0007669"/>
    <property type="project" value="InterPro"/>
</dbReference>
<evidence type="ECO:0000256" key="3">
    <source>
        <dbReference type="PROSITE-ProRule" id="PRU00221"/>
    </source>
</evidence>
<dbReference type="Gene3D" id="3.40.50.1460">
    <property type="match status" value="1"/>
</dbReference>
<dbReference type="InterPro" id="IPR018247">
    <property type="entry name" value="EF_Hand_1_Ca_BS"/>
</dbReference>
<gene>
    <name evidence="5" type="ORF">KAJ83_08975</name>
</gene>
<name>A0A8J7V2G7_9PROT</name>
<evidence type="ECO:0000313" key="5">
    <source>
        <dbReference type="EMBL" id="MBP5857141.1"/>
    </source>
</evidence>
<sequence length="1031" mass="107746">MPSEPIVRVAVGAHTAAVNRLYASRDGARAISVSDDQTVRLWDAREGTLLHTVRGAAGPRDEGAIYAAARSDQHLAVGGRLGWDWGEGRAAVRMLSADGTRPLGVLRGLPAPVRALAFSPDGGRLAVGLTGPDQGVRVFDLASGRAVLVDRAFEAGISDLLFLKDGRLVVLDGAGALVVHDGAAGGRLGRARVPNAATVWRLALSGDGGLLAVTDRGRPAVAVAPVEGEGGFRLFEVPGLRLGGLADAAWSRDGAFLHAVEDARTTRNGGFGQRLHSWSRDGGYIGAYDLAETGLASPITALTGDASSNGTEARSRILFGAASGAWGALDIAPDGTPSTAFFVRGGAPSFRGAYRHRPGSDRTGNAVSFTLDAGGKERMVFRADEGTLAPWTAAEENGASPLIASPRTAGGRPLTIDAESGEVALDQRILPLDANERALDAIADSAGERLFLGTNYYLRARSVDGRDLWRRVAGAPVWGLALSGDGRVLIALLGDGTVQWRSAENGALLRSMFATRDGAHWVAWTPAGFFDHSPRDANGRSGADLIGYQMNEGFKEEARFVRIDQMYRRFYRPDLVRAALGARAGDAALLAAAAEAEGSAADTLKGDLPAAVAITEVCGVTDAGDSVGCAAPKDQPGTRAMRAVLGQAGGTRDRAEILLEIDLAAGTAGAVEVRRNGVRLTSETTGTIEGEHMRLQRERIALVPGRNEIEVRVLNDDGTVASGASTVLLDGPAPGSDGQGVLRVLAAGVSDYAIDHFDLTAGIAANDARVIARRFARAAGQGGLFTEADVTVMVESEVTAERLLAALADLAGRARSEDTVILFLSGHGDVVDGDYAFAPHEFGTASMELIGEVMSGRRFQDAALREIYRREAVSQSAMMDSLTRIGSDKLIIILDTCFAGSFQVLTAGQMADRSQSLVDRVARDSGRFVLSSARGTALDSDGRDYPAGMGHGLFTSAAIDGLDGAADMDSDRAVSLAELGGYVKREVIARSEALGAPQHPVAKFWGDPFFPLSRMAPSAVPATSQAVSTGE</sequence>
<dbReference type="InterPro" id="IPR019775">
    <property type="entry name" value="WD40_repeat_CS"/>
</dbReference>
<keyword evidence="1 3" id="KW-0853">WD repeat</keyword>
<dbReference type="InterPro" id="IPR001680">
    <property type="entry name" value="WD40_rpt"/>
</dbReference>
<proteinExistence type="predicted"/>
<evidence type="ECO:0000259" key="4">
    <source>
        <dbReference type="Pfam" id="PF00656"/>
    </source>
</evidence>
<dbReference type="InterPro" id="IPR011047">
    <property type="entry name" value="Quinoprotein_ADH-like_sf"/>
</dbReference>
<dbReference type="InterPro" id="IPR011600">
    <property type="entry name" value="Pept_C14_caspase"/>
</dbReference>
<dbReference type="InterPro" id="IPR015943">
    <property type="entry name" value="WD40/YVTN_repeat-like_dom_sf"/>
</dbReference>
<dbReference type="Gene3D" id="2.130.10.10">
    <property type="entry name" value="YVTN repeat-like/Quinoprotein amine dehydrogenase"/>
    <property type="match status" value="1"/>
</dbReference>
<dbReference type="SUPFAM" id="SSF50978">
    <property type="entry name" value="WD40 repeat-like"/>
    <property type="match status" value="1"/>
</dbReference>
<dbReference type="Pfam" id="PF00400">
    <property type="entry name" value="WD40"/>
    <property type="match status" value="2"/>
</dbReference>
<evidence type="ECO:0000313" key="6">
    <source>
        <dbReference type="Proteomes" id="UP000672602"/>
    </source>
</evidence>
<keyword evidence="2" id="KW-0677">Repeat</keyword>
<dbReference type="SMART" id="SM00320">
    <property type="entry name" value="WD40"/>
    <property type="match status" value="4"/>
</dbReference>
<dbReference type="PROSITE" id="PS50294">
    <property type="entry name" value="WD_REPEATS_REGION"/>
    <property type="match status" value="1"/>
</dbReference>
<dbReference type="PROSITE" id="PS50082">
    <property type="entry name" value="WD_REPEATS_2"/>
    <property type="match status" value="1"/>
</dbReference>
<keyword evidence="6" id="KW-1185">Reference proteome</keyword>
<dbReference type="PANTHER" id="PTHR19879:SF9">
    <property type="entry name" value="TRANSCRIPTION INITIATION FACTOR TFIID SUBUNIT 5"/>
    <property type="match status" value="1"/>
</dbReference>
<accession>A0A8J7V2G7</accession>
<dbReference type="RefSeq" id="WP_210681701.1">
    <property type="nucleotide sequence ID" value="NZ_JAGMWN010000003.1"/>
</dbReference>
<reference evidence="5" key="1">
    <citation type="submission" date="2021-04" db="EMBL/GenBank/DDBJ databases">
        <authorList>
            <person name="Zhang D.-C."/>
        </authorList>
    </citation>
    <scope>NUCLEOTIDE SEQUENCE</scope>
    <source>
        <strain evidence="5">CGMCC 1.15697</strain>
    </source>
</reference>
<dbReference type="Pfam" id="PF00656">
    <property type="entry name" value="Peptidase_C14"/>
    <property type="match status" value="1"/>
</dbReference>
<dbReference type="EMBL" id="JAGMWN010000003">
    <property type="protein sequence ID" value="MBP5857141.1"/>
    <property type="molecule type" value="Genomic_DNA"/>
</dbReference>
<comment type="caution">
    <text evidence="5">The sequence shown here is derived from an EMBL/GenBank/DDBJ whole genome shotgun (WGS) entry which is preliminary data.</text>
</comment>
<dbReference type="AlphaFoldDB" id="A0A8J7V2G7"/>
<organism evidence="5 6">
    <name type="scientific">Marivibrio halodurans</name>
    <dbReference type="NCBI Taxonomy" id="2039722"/>
    <lineage>
        <taxon>Bacteria</taxon>
        <taxon>Pseudomonadati</taxon>
        <taxon>Pseudomonadota</taxon>
        <taxon>Alphaproteobacteria</taxon>
        <taxon>Rhodospirillales</taxon>
        <taxon>Rhodospirillaceae</taxon>
        <taxon>Marivibrio</taxon>
    </lineage>
</organism>
<dbReference type="PANTHER" id="PTHR19879">
    <property type="entry name" value="TRANSCRIPTION INITIATION FACTOR TFIID"/>
    <property type="match status" value="1"/>
</dbReference>
<protein>
    <submittedName>
        <fullName evidence="5">Caspase family protein</fullName>
    </submittedName>
</protein>
<dbReference type="SUPFAM" id="SSF50998">
    <property type="entry name" value="Quinoprotein alcohol dehydrogenase-like"/>
    <property type="match status" value="1"/>
</dbReference>
<dbReference type="GO" id="GO:0006508">
    <property type="term" value="P:proteolysis"/>
    <property type="evidence" value="ECO:0007669"/>
    <property type="project" value="InterPro"/>
</dbReference>
<dbReference type="InterPro" id="IPR036322">
    <property type="entry name" value="WD40_repeat_dom_sf"/>
</dbReference>
<dbReference type="Proteomes" id="UP000672602">
    <property type="component" value="Unassembled WGS sequence"/>
</dbReference>
<feature type="domain" description="Peptidase C14 caspase" evidence="4">
    <location>
        <begin position="764"/>
        <end position="987"/>
    </location>
</feature>
<feature type="repeat" description="WD" evidence="3">
    <location>
        <begin position="11"/>
        <end position="52"/>
    </location>
</feature>
<dbReference type="PROSITE" id="PS00018">
    <property type="entry name" value="EF_HAND_1"/>
    <property type="match status" value="1"/>
</dbReference>
<dbReference type="PROSITE" id="PS00678">
    <property type="entry name" value="WD_REPEATS_1"/>
    <property type="match status" value="1"/>
</dbReference>
<evidence type="ECO:0000256" key="1">
    <source>
        <dbReference type="ARBA" id="ARBA00022574"/>
    </source>
</evidence>
<evidence type="ECO:0000256" key="2">
    <source>
        <dbReference type="ARBA" id="ARBA00022737"/>
    </source>
</evidence>